<evidence type="ECO:0000313" key="2">
    <source>
        <dbReference type="EMBL" id="KAF4300707.1"/>
    </source>
</evidence>
<evidence type="ECO:0000313" key="3">
    <source>
        <dbReference type="EMBL" id="KAF4305137.1"/>
    </source>
</evidence>
<reference evidence="2 4" key="1">
    <citation type="submission" date="2020-04" db="EMBL/GenBank/DDBJ databases">
        <title>Genome Assembly and Annotation of Botryosphaeria dothidea sdau 11-99, a Latent Pathogen of Apple Fruit Ring Rot in China.</title>
        <authorList>
            <person name="Yu C."/>
            <person name="Diao Y."/>
            <person name="Lu Q."/>
            <person name="Zhao J."/>
            <person name="Cui S."/>
            <person name="Peng C."/>
            <person name="He B."/>
            <person name="Liu H."/>
        </authorList>
    </citation>
    <scope>NUCLEOTIDE SEQUENCE [LARGE SCALE GENOMIC DNA]</scope>
    <source>
        <strain evidence="4">sdau11-99</strain>
        <strain evidence="2">Sdau11-99</strain>
    </source>
</reference>
<evidence type="ECO:0000313" key="4">
    <source>
        <dbReference type="Proteomes" id="UP000572817"/>
    </source>
</evidence>
<comment type="caution">
    <text evidence="2">The sequence shown here is derived from an EMBL/GenBank/DDBJ whole genome shotgun (WGS) entry which is preliminary data.</text>
</comment>
<keyword evidence="1" id="KW-0732">Signal</keyword>
<dbReference type="OrthoDB" id="3938253at2759"/>
<sequence length="229" mass="25047">MKLFAALTSALAFTTAMAAPFGVNSTTETTSLSERASPLQNTGITVFYSKQQMPHGRFRGRFRLMGFLQATGPMLDVLKERMDVSGGTSQPVERASVIAQAFFAHFRARMDEQFPFRNFNSMRALFNAGDTGNGAWEGTIGAQFESVSNQATYDQILDALKAYLTTRGSNAVEVVFTSVTDAFTVGSPTEYALPKRKTRSTNTCSSTTSVLSLFQDRVPEIPSYFGETC</sequence>
<feature type="chain" id="PRO_5036430840" evidence="1">
    <location>
        <begin position="19"/>
        <end position="229"/>
    </location>
</feature>
<dbReference type="EMBL" id="WWBZ02000082">
    <property type="protein sequence ID" value="KAF4300707.1"/>
    <property type="molecule type" value="Genomic_DNA"/>
</dbReference>
<name>A0A8H4IGH2_9PEZI</name>
<protein>
    <submittedName>
        <fullName evidence="2">Uncharacterized protein</fullName>
    </submittedName>
</protein>
<dbReference type="Proteomes" id="UP000572817">
    <property type="component" value="Unassembled WGS sequence"/>
</dbReference>
<accession>A0A8H4IGH2</accession>
<evidence type="ECO:0000256" key="1">
    <source>
        <dbReference type="SAM" id="SignalP"/>
    </source>
</evidence>
<keyword evidence="4" id="KW-1185">Reference proteome</keyword>
<proteinExistence type="predicted"/>
<organism evidence="2 4">
    <name type="scientific">Botryosphaeria dothidea</name>
    <dbReference type="NCBI Taxonomy" id="55169"/>
    <lineage>
        <taxon>Eukaryota</taxon>
        <taxon>Fungi</taxon>
        <taxon>Dikarya</taxon>
        <taxon>Ascomycota</taxon>
        <taxon>Pezizomycotina</taxon>
        <taxon>Dothideomycetes</taxon>
        <taxon>Dothideomycetes incertae sedis</taxon>
        <taxon>Botryosphaeriales</taxon>
        <taxon>Botryosphaeriaceae</taxon>
        <taxon>Botryosphaeria</taxon>
    </lineage>
</organism>
<dbReference type="AlphaFoldDB" id="A0A8H4IGH2"/>
<gene>
    <name evidence="3" type="ORF">GTA08_BOTSDO07318</name>
    <name evidence="2" type="ORF">GTA08_BOTSDO11511</name>
</gene>
<feature type="signal peptide" evidence="1">
    <location>
        <begin position="1"/>
        <end position="18"/>
    </location>
</feature>
<dbReference type="EMBL" id="WWBZ02000040">
    <property type="protein sequence ID" value="KAF4305137.1"/>
    <property type="molecule type" value="Genomic_DNA"/>
</dbReference>